<sequence>MSLDKPAAPVPVEITEGTVSSRASVVAVQRRPATGTELRRPLTAHLASRFSDEAALYDRQIRLWGLEAQQCEVKVLMIVGGRGRMRNTMILVVNLRGVATETIRNIVLAGIGKLVIWDREDRSGSNKPGKRRQGEGLI</sequence>
<comment type="caution">
    <text evidence="1">The sequence shown here is derived from an EMBL/GenBank/DDBJ whole genome shotgun (WGS) entry which is preliminary data.</text>
</comment>
<dbReference type="Proteomes" id="UP001207468">
    <property type="component" value="Unassembled WGS sequence"/>
</dbReference>
<protein>
    <submittedName>
        <fullName evidence="1">Uncharacterized protein</fullName>
    </submittedName>
</protein>
<evidence type="ECO:0000313" key="2">
    <source>
        <dbReference type="Proteomes" id="UP001207468"/>
    </source>
</evidence>
<evidence type="ECO:0000313" key="1">
    <source>
        <dbReference type="EMBL" id="KAI9512083.1"/>
    </source>
</evidence>
<dbReference type="EMBL" id="JAGFNK010000013">
    <property type="protein sequence ID" value="KAI9512083.1"/>
    <property type="molecule type" value="Genomic_DNA"/>
</dbReference>
<reference evidence="1" key="1">
    <citation type="submission" date="2021-03" db="EMBL/GenBank/DDBJ databases">
        <title>Evolutionary priming and transition to the ectomycorrhizal habit in an iconic lineage of mushroom-forming fungi: is preadaptation a requirement?</title>
        <authorList>
            <consortium name="DOE Joint Genome Institute"/>
            <person name="Looney B.P."/>
            <person name="Miyauchi S."/>
            <person name="Morin E."/>
            <person name="Drula E."/>
            <person name="Courty P.E."/>
            <person name="Chicoki N."/>
            <person name="Fauchery L."/>
            <person name="Kohler A."/>
            <person name="Kuo A."/>
            <person name="LaButti K."/>
            <person name="Pangilinan J."/>
            <person name="Lipzen A."/>
            <person name="Riley R."/>
            <person name="Andreopoulos W."/>
            <person name="He G."/>
            <person name="Johnson J."/>
            <person name="Barry K.W."/>
            <person name="Grigoriev I.V."/>
            <person name="Nagy L."/>
            <person name="Hibbett D."/>
            <person name="Henrissat B."/>
            <person name="Matheny P.B."/>
            <person name="Labbe J."/>
            <person name="Martin A.F."/>
        </authorList>
    </citation>
    <scope>NUCLEOTIDE SEQUENCE</scope>
    <source>
        <strain evidence="1">BPL698</strain>
    </source>
</reference>
<keyword evidence="2" id="KW-1185">Reference proteome</keyword>
<gene>
    <name evidence="1" type="ORF">F5148DRAFT_1280128</name>
</gene>
<accession>A0ACC0UKA4</accession>
<proteinExistence type="predicted"/>
<organism evidence="1 2">
    <name type="scientific">Russula earlei</name>
    <dbReference type="NCBI Taxonomy" id="71964"/>
    <lineage>
        <taxon>Eukaryota</taxon>
        <taxon>Fungi</taxon>
        <taxon>Dikarya</taxon>
        <taxon>Basidiomycota</taxon>
        <taxon>Agaricomycotina</taxon>
        <taxon>Agaricomycetes</taxon>
        <taxon>Russulales</taxon>
        <taxon>Russulaceae</taxon>
        <taxon>Russula</taxon>
    </lineage>
</organism>
<name>A0ACC0UKA4_9AGAM</name>